<organism evidence="1 2">
    <name type="scientific">Panagrolaimus sp. JU765</name>
    <dbReference type="NCBI Taxonomy" id="591449"/>
    <lineage>
        <taxon>Eukaryota</taxon>
        <taxon>Metazoa</taxon>
        <taxon>Ecdysozoa</taxon>
        <taxon>Nematoda</taxon>
        <taxon>Chromadorea</taxon>
        <taxon>Rhabditida</taxon>
        <taxon>Tylenchina</taxon>
        <taxon>Panagrolaimomorpha</taxon>
        <taxon>Panagrolaimoidea</taxon>
        <taxon>Panagrolaimidae</taxon>
        <taxon>Panagrolaimus</taxon>
    </lineage>
</organism>
<dbReference type="Proteomes" id="UP000887576">
    <property type="component" value="Unplaced"/>
</dbReference>
<dbReference type="WBParaSite" id="JU765_v2.g16406.t1">
    <property type="protein sequence ID" value="JU765_v2.g16406.t1"/>
    <property type="gene ID" value="JU765_v2.g16406"/>
</dbReference>
<accession>A0AC34QH79</accession>
<protein>
    <submittedName>
        <fullName evidence="2">Mitochondrial pyruvate carrier</fullName>
    </submittedName>
</protein>
<evidence type="ECO:0000313" key="2">
    <source>
        <dbReference type="WBParaSite" id="JU765_v2.g16406.t1"/>
    </source>
</evidence>
<reference evidence="2" key="1">
    <citation type="submission" date="2022-11" db="UniProtKB">
        <authorList>
            <consortium name="WormBaseParasite"/>
        </authorList>
    </citation>
    <scope>IDENTIFICATION</scope>
</reference>
<name>A0AC34QH79_9BILA</name>
<sequence length="120" mass="14193">MSKVITNYFARYSRKEWIDYFMSTHFWGPVANWGLPLAALADLKKNPEMISGNMTTALFIYSSVFMRFAWHVKPRNLLLFACHFTNVSAQFGQLGRWMNHHYIHAFEDPYFKKLRLEHAA</sequence>
<evidence type="ECO:0000313" key="1">
    <source>
        <dbReference type="Proteomes" id="UP000887576"/>
    </source>
</evidence>
<proteinExistence type="predicted"/>